<reference evidence="2" key="2">
    <citation type="journal article" date="2017" name="Nat. Plants">
        <title>The Aegilops tauschii genome reveals multiple impacts of transposons.</title>
        <authorList>
            <person name="Zhao G."/>
            <person name="Zou C."/>
            <person name="Li K."/>
            <person name="Wang K."/>
            <person name="Li T."/>
            <person name="Gao L."/>
            <person name="Zhang X."/>
            <person name="Wang H."/>
            <person name="Yang Z."/>
            <person name="Liu X."/>
            <person name="Jiang W."/>
            <person name="Mao L."/>
            <person name="Kong X."/>
            <person name="Jiao Y."/>
            <person name="Jia J."/>
        </authorList>
    </citation>
    <scope>NUCLEOTIDE SEQUENCE [LARGE SCALE GENOMIC DNA]</scope>
    <source>
        <strain evidence="2">cv. AL8/78</strain>
    </source>
</reference>
<evidence type="ECO:0000313" key="2">
    <source>
        <dbReference type="Proteomes" id="UP000015105"/>
    </source>
</evidence>
<sequence length="57" mass="6707">MKQGLLHMDQHHVVDRKHNLPIWFLQEVVSECQDMNWGTFKATLTDALIDHLQPIQV</sequence>
<name>A0A453FF94_AEGTS</name>
<organism evidence="1 2">
    <name type="scientific">Aegilops tauschii subsp. strangulata</name>
    <name type="common">Goatgrass</name>
    <dbReference type="NCBI Taxonomy" id="200361"/>
    <lineage>
        <taxon>Eukaryota</taxon>
        <taxon>Viridiplantae</taxon>
        <taxon>Streptophyta</taxon>
        <taxon>Embryophyta</taxon>
        <taxon>Tracheophyta</taxon>
        <taxon>Spermatophyta</taxon>
        <taxon>Magnoliopsida</taxon>
        <taxon>Liliopsida</taxon>
        <taxon>Poales</taxon>
        <taxon>Poaceae</taxon>
        <taxon>BOP clade</taxon>
        <taxon>Pooideae</taxon>
        <taxon>Triticodae</taxon>
        <taxon>Triticeae</taxon>
        <taxon>Triticinae</taxon>
        <taxon>Aegilops</taxon>
    </lineage>
</organism>
<protein>
    <submittedName>
        <fullName evidence="1">Uncharacterized protein</fullName>
    </submittedName>
</protein>
<evidence type="ECO:0000313" key="1">
    <source>
        <dbReference type="EnsemblPlants" id="AET3Gv20660300.15"/>
    </source>
</evidence>
<proteinExistence type="predicted"/>
<accession>A0A453FF94</accession>
<reference evidence="2" key="1">
    <citation type="journal article" date="2014" name="Science">
        <title>Ancient hybridizations among the ancestral genomes of bread wheat.</title>
        <authorList>
            <consortium name="International Wheat Genome Sequencing Consortium,"/>
            <person name="Marcussen T."/>
            <person name="Sandve S.R."/>
            <person name="Heier L."/>
            <person name="Spannagl M."/>
            <person name="Pfeifer M."/>
            <person name="Jakobsen K.S."/>
            <person name="Wulff B.B."/>
            <person name="Steuernagel B."/>
            <person name="Mayer K.F."/>
            <person name="Olsen O.A."/>
        </authorList>
    </citation>
    <scope>NUCLEOTIDE SEQUENCE [LARGE SCALE GENOMIC DNA]</scope>
    <source>
        <strain evidence="2">cv. AL8/78</strain>
    </source>
</reference>
<reference evidence="1" key="3">
    <citation type="journal article" date="2017" name="Nature">
        <title>Genome sequence of the progenitor of the wheat D genome Aegilops tauschii.</title>
        <authorList>
            <person name="Luo M.C."/>
            <person name="Gu Y.Q."/>
            <person name="Puiu D."/>
            <person name="Wang H."/>
            <person name="Twardziok S.O."/>
            <person name="Deal K.R."/>
            <person name="Huo N."/>
            <person name="Zhu T."/>
            <person name="Wang L."/>
            <person name="Wang Y."/>
            <person name="McGuire P.E."/>
            <person name="Liu S."/>
            <person name="Long H."/>
            <person name="Ramasamy R.K."/>
            <person name="Rodriguez J.C."/>
            <person name="Van S.L."/>
            <person name="Yuan L."/>
            <person name="Wang Z."/>
            <person name="Xia Z."/>
            <person name="Xiao L."/>
            <person name="Anderson O.D."/>
            <person name="Ouyang S."/>
            <person name="Liang Y."/>
            <person name="Zimin A.V."/>
            <person name="Pertea G."/>
            <person name="Qi P."/>
            <person name="Bennetzen J.L."/>
            <person name="Dai X."/>
            <person name="Dawson M.W."/>
            <person name="Muller H.G."/>
            <person name="Kugler K."/>
            <person name="Rivarola-Duarte L."/>
            <person name="Spannagl M."/>
            <person name="Mayer K.F.X."/>
            <person name="Lu F.H."/>
            <person name="Bevan M.W."/>
            <person name="Leroy P."/>
            <person name="Li P."/>
            <person name="You F.M."/>
            <person name="Sun Q."/>
            <person name="Liu Z."/>
            <person name="Lyons E."/>
            <person name="Wicker T."/>
            <person name="Salzberg S.L."/>
            <person name="Devos K.M."/>
            <person name="Dvorak J."/>
        </authorList>
    </citation>
    <scope>NUCLEOTIDE SEQUENCE [LARGE SCALE GENOMIC DNA]</scope>
    <source>
        <strain evidence="1">cv. AL8/78</strain>
    </source>
</reference>
<dbReference type="Proteomes" id="UP000015105">
    <property type="component" value="Chromosome 3D"/>
</dbReference>
<reference evidence="1" key="4">
    <citation type="submission" date="2019-03" db="UniProtKB">
        <authorList>
            <consortium name="EnsemblPlants"/>
        </authorList>
    </citation>
    <scope>IDENTIFICATION</scope>
</reference>
<dbReference type="Gramene" id="AET3Gv20660300.15">
    <property type="protein sequence ID" value="AET3Gv20660300.15"/>
    <property type="gene ID" value="AET3Gv20660300"/>
</dbReference>
<reference evidence="1" key="5">
    <citation type="journal article" date="2021" name="G3 (Bethesda)">
        <title>Aegilops tauschii genome assembly Aet v5.0 features greater sequence contiguity and improved annotation.</title>
        <authorList>
            <person name="Wang L."/>
            <person name="Zhu T."/>
            <person name="Rodriguez J.C."/>
            <person name="Deal K.R."/>
            <person name="Dubcovsky J."/>
            <person name="McGuire P.E."/>
            <person name="Lux T."/>
            <person name="Spannagl M."/>
            <person name="Mayer K.F.X."/>
            <person name="Baldrich P."/>
            <person name="Meyers B.C."/>
            <person name="Huo N."/>
            <person name="Gu Y.Q."/>
            <person name="Zhou H."/>
            <person name="Devos K.M."/>
            <person name="Bennetzen J.L."/>
            <person name="Unver T."/>
            <person name="Budak H."/>
            <person name="Gulick P.J."/>
            <person name="Galiba G."/>
            <person name="Kalapos B."/>
            <person name="Nelson D.R."/>
            <person name="Li P."/>
            <person name="You F.M."/>
            <person name="Luo M.C."/>
            <person name="Dvorak J."/>
        </authorList>
    </citation>
    <scope>NUCLEOTIDE SEQUENCE [LARGE SCALE GENOMIC DNA]</scope>
    <source>
        <strain evidence="1">cv. AL8/78</strain>
    </source>
</reference>
<dbReference type="AlphaFoldDB" id="A0A453FF94"/>
<dbReference type="EnsemblPlants" id="AET3Gv20660300.15">
    <property type="protein sequence ID" value="AET3Gv20660300.15"/>
    <property type="gene ID" value="AET3Gv20660300"/>
</dbReference>
<keyword evidence="2" id="KW-1185">Reference proteome</keyword>